<name>B4LUX7_DROVI</name>
<feature type="region of interest" description="Disordered" evidence="3">
    <location>
        <begin position="1"/>
        <end position="28"/>
    </location>
</feature>
<dbReference type="STRING" id="7244.B4LUX7"/>
<dbReference type="EMBL" id="CH940649">
    <property type="protein sequence ID" value="EDW63226.2"/>
    <property type="molecule type" value="Genomic_DNA"/>
</dbReference>
<reference evidence="4 5" key="1">
    <citation type="journal article" date="2007" name="Nature">
        <title>Evolution of genes and genomes on the Drosophila phylogeny.</title>
        <authorList>
            <consortium name="Drosophila 12 Genomes Consortium"/>
            <person name="Clark A.G."/>
            <person name="Eisen M.B."/>
            <person name="Smith D.R."/>
            <person name="Bergman C.M."/>
            <person name="Oliver B."/>
            <person name="Markow T.A."/>
            <person name="Kaufman T.C."/>
            <person name="Kellis M."/>
            <person name="Gelbart W."/>
            <person name="Iyer V.N."/>
            <person name="Pollard D.A."/>
            <person name="Sackton T.B."/>
            <person name="Larracuente A.M."/>
            <person name="Singh N.D."/>
            <person name="Abad J.P."/>
            <person name="Abt D.N."/>
            <person name="Adryan B."/>
            <person name="Aguade M."/>
            <person name="Akashi H."/>
            <person name="Anderson W.W."/>
            <person name="Aquadro C.F."/>
            <person name="Ardell D.H."/>
            <person name="Arguello R."/>
            <person name="Artieri C.G."/>
            <person name="Barbash D.A."/>
            <person name="Barker D."/>
            <person name="Barsanti P."/>
            <person name="Batterham P."/>
            <person name="Batzoglou S."/>
            <person name="Begun D."/>
            <person name="Bhutkar A."/>
            <person name="Blanco E."/>
            <person name="Bosak S.A."/>
            <person name="Bradley R.K."/>
            <person name="Brand A.D."/>
            <person name="Brent M.R."/>
            <person name="Brooks A.N."/>
            <person name="Brown R.H."/>
            <person name="Butlin R.K."/>
            <person name="Caggese C."/>
            <person name="Calvi B.R."/>
            <person name="Bernardo de Carvalho A."/>
            <person name="Caspi A."/>
            <person name="Castrezana S."/>
            <person name="Celniker S.E."/>
            <person name="Chang J.L."/>
            <person name="Chapple C."/>
            <person name="Chatterji S."/>
            <person name="Chinwalla A."/>
            <person name="Civetta A."/>
            <person name="Clifton S.W."/>
            <person name="Comeron J.M."/>
            <person name="Costello J.C."/>
            <person name="Coyne J.A."/>
            <person name="Daub J."/>
            <person name="David R.G."/>
            <person name="Delcher A.L."/>
            <person name="Delehaunty K."/>
            <person name="Do C.B."/>
            <person name="Ebling H."/>
            <person name="Edwards K."/>
            <person name="Eickbush T."/>
            <person name="Evans J.D."/>
            <person name="Filipski A."/>
            <person name="Findeiss S."/>
            <person name="Freyhult E."/>
            <person name="Fulton L."/>
            <person name="Fulton R."/>
            <person name="Garcia A.C."/>
            <person name="Gardiner A."/>
            <person name="Garfield D.A."/>
            <person name="Garvin B.E."/>
            <person name="Gibson G."/>
            <person name="Gilbert D."/>
            <person name="Gnerre S."/>
            <person name="Godfrey J."/>
            <person name="Good R."/>
            <person name="Gotea V."/>
            <person name="Gravely B."/>
            <person name="Greenberg A.J."/>
            <person name="Griffiths-Jones S."/>
            <person name="Gross S."/>
            <person name="Guigo R."/>
            <person name="Gustafson E.A."/>
            <person name="Haerty W."/>
            <person name="Hahn M.W."/>
            <person name="Halligan D.L."/>
            <person name="Halpern A.L."/>
            <person name="Halter G.M."/>
            <person name="Han M.V."/>
            <person name="Heger A."/>
            <person name="Hillier L."/>
            <person name="Hinrichs A.S."/>
            <person name="Holmes I."/>
            <person name="Hoskins R.A."/>
            <person name="Hubisz M.J."/>
            <person name="Hultmark D."/>
            <person name="Huntley M.A."/>
            <person name="Jaffe D.B."/>
            <person name="Jagadeeshan S."/>
            <person name="Jeck W.R."/>
            <person name="Johnson J."/>
            <person name="Jones C.D."/>
            <person name="Jordan W.C."/>
            <person name="Karpen G.H."/>
            <person name="Kataoka E."/>
            <person name="Keightley P.D."/>
            <person name="Kheradpour P."/>
            <person name="Kirkness E.F."/>
            <person name="Koerich L.B."/>
            <person name="Kristiansen K."/>
            <person name="Kudrna D."/>
            <person name="Kulathinal R.J."/>
            <person name="Kumar S."/>
            <person name="Kwok R."/>
            <person name="Lander E."/>
            <person name="Langley C.H."/>
            <person name="Lapoint R."/>
            <person name="Lazzaro B.P."/>
            <person name="Lee S.J."/>
            <person name="Levesque L."/>
            <person name="Li R."/>
            <person name="Lin C.F."/>
            <person name="Lin M.F."/>
            <person name="Lindblad-Toh K."/>
            <person name="Llopart A."/>
            <person name="Long M."/>
            <person name="Low L."/>
            <person name="Lozovsky E."/>
            <person name="Lu J."/>
            <person name="Luo M."/>
            <person name="Machado C.A."/>
            <person name="Makalowski W."/>
            <person name="Marzo M."/>
            <person name="Matsuda M."/>
            <person name="Matzkin L."/>
            <person name="McAllister B."/>
            <person name="McBride C.S."/>
            <person name="McKernan B."/>
            <person name="McKernan K."/>
            <person name="Mendez-Lago M."/>
            <person name="Minx P."/>
            <person name="Mollenhauer M.U."/>
            <person name="Montooth K."/>
            <person name="Mount S.M."/>
            <person name="Mu X."/>
            <person name="Myers E."/>
            <person name="Negre B."/>
            <person name="Newfeld S."/>
            <person name="Nielsen R."/>
            <person name="Noor M.A."/>
            <person name="O'Grady P."/>
            <person name="Pachter L."/>
            <person name="Papaceit M."/>
            <person name="Parisi M.J."/>
            <person name="Parisi M."/>
            <person name="Parts L."/>
            <person name="Pedersen J.S."/>
            <person name="Pesole G."/>
            <person name="Phillippy A.M."/>
            <person name="Ponting C.P."/>
            <person name="Pop M."/>
            <person name="Porcelli D."/>
            <person name="Powell J.R."/>
            <person name="Prohaska S."/>
            <person name="Pruitt K."/>
            <person name="Puig M."/>
            <person name="Quesneville H."/>
            <person name="Ram K.R."/>
            <person name="Rand D."/>
            <person name="Rasmussen M.D."/>
            <person name="Reed L.K."/>
            <person name="Reenan R."/>
            <person name="Reily A."/>
            <person name="Remington K.A."/>
            <person name="Rieger T.T."/>
            <person name="Ritchie M.G."/>
            <person name="Robin C."/>
            <person name="Rogers Y.H."/>
            <person name="Rohde C."/>
            <person name="Rozas J."/>
            <person name="Rubenfield M.J."/>
            <person name="Ruiz A."/>
            <person name="Russo S."/>
            <person name="Salzberg S.L."/>
            <person name="Sanchez-Gracia A."/>
            <person name="Saranga D.J."/>
            <person name="Sato H."/>
            <person name="Schaeffer S.W."/>
            <person name="Schatz M.C."/>
            <person name="Schlenke T."/>
            <person name="Schwartz R."/>
            <person name="Segarra C."/>
            <person name="Singh R.S."/>
            <person name="Sirot L."/>
            <person name="Sirota M."/>
            <person name="Sisneros N.B."/>
            <person name="Smith C.D."/>
            <person name="Smith T.F."/>
            <person name="Spieth J."/>
            <person name="Stage D.E."/>
            <person name="Stark A."/>
            <person name="Stephan W."/>
            <person name="Strausberg R.L."/>
            <person name="Strempel S."/>
            <person name="Sturgill D."/>
            <person name="Sutton G."/>
            <person name="Sutton G.G."/>
            <person name="Tao W."/>
            <person name="Teichmann S."/>
            <person name="Tobari Y.N."/>
            <person name="Tomimura Y."/>
            <person name="Tsolas J.M."/>
            <person name="Valente V.L."/>
            <person name="Venter E."/>
            <person name="Venter J.C."/>
            <person name="Vicario S."/>
            <person name="Vieira F.G."/>
            <person name="Vilella A.J."/>
            <person name="Villasante A."/>
            <person name="Walenz B."/>
            <person name="Wang J."/>
            <person name="Wasserman M."/>
            <person name="Watts T."/>
            <person name="Wilson D."/>
            <person name="Wilson R.K."/>
            <person name="Wing R.A."/>
            <person name="Wolfner M.F."/>
            <person name="Wong A."/>
            <person name="Wong G.K."/>
            <person name="Wu C.I."/>
            <person name="Wu G."/>
            <person name="Yamamoto D."/>
            <person name="Yang H.P."/>
            <person name="Yang S.P."/>
            <person name="Yorke J.A."/>
            <person name="Yoshida K."/>
            <person name="Zdobnov E."/>
            <person name="Zhang P."/>
            <person name="Zhang Y."/>
            <person name="Zimin A.V."/>
            <person name="Baldwin J."/>
            <person name="Abdouelleil A."/>
            <person name="Abdulkadir J."/>
            <person name="Abebe A."/>
            <person name="Abera B."/>
            <person name="Abreu J."/>
            <person name="Acer S.C."/>
            <person name="Aftuck L."/>
            <person name="Alexander A."/>
            <person name="An P."/>
            <person name="Anderson E."/>
            <person name="Anderson S."/>
            <person name="Arachi H."/>
            <person name="Azer M."/>
            <person name="Bachantsang P."/>
            <person name="Barry A."/>
            <person name="Bayul T."/>
            <person name="Berlin A."/>
            <person name="Bessette D."/>
            <person name="Bloom T."/>
            <person name="Blye J."/>
            <person name="Boguslavskiy L."/>
            <person name="Bonnet C."/>
            <person name="Boukhgalter B."/>
            <person name="Bourzgui I."/>
            <person name="Brown A."/>
            <person name="Cahill P."/>
            <person name="Channer S."/>
            <person name="Cheshatsang Y."/>
            <person name="Chuda L."/>
            <person name="Citroen M."/>
            <person name="Collymore A."/>
            <person name="Cooke P."/>
            <person name="Costello M."/>
            <person name="D'Aco K."/>
            <person name="Daza R."/>
            <person name="De Haan G."/>
            <person name="DeGray S."/>
            <person name="DeMaso C."/>
            <person name="Dhargay N."/>
            <person name="Dooley K."/>
            <person name="Dooley E."/>
            <person name="Doricent M."/>
            <person name="Dorje P."/>
            <person name="Dorjee K."/>
            <person name="Dupes A."/>
            <person name="Elong R."/>
            <person name="Falk J."/>
            <person name="Farina A."/>
            <person name="Faro S."/>
            <person name="Ferguson D."/>
            <person name="Fisher S."/>
            <person name="Foley C.D."/>
            <person name="Franke A."/>
            <person name="Friedrich D."/>
            <person name="Gadbois L."/>
            <person name="Gearin G."/>
            <person name="Gearin C.R."/>
            <person name="Giannoukos G."/>
            <person name="Goode T."/>
            <person name="Graham J."/>
            <person name="Grandbois E."/>
            <person name="Grewal S."/>
            <person name="Gyaltsen K."/>
            <person name="Hafez N."/>
            <person name="Hagos B."/>
            <person name="Hall J."/>
            <person name="Henson C."/>
            <person name="Hollinger A."/>
            <person name="Honan T."/>
            <person name="Huard M.D."/>
            <person name="Hughes L."/>
            <person name="Hurhula B."/>
            <person name="Husby M.E."/>
            <person name="Kamat A."/>
            <person name="Kanga B."/>
            <person name="Kashin S."/>
            <person name="Khazanovich D."/>
            <person name="Kisner P."/>
            <person name="Lance K."/>
            <person name="Lara M."/>
            <person name="Lee W."/>
            <person name="Lennon N."/>
            <person name="Letendre F."/>
            <person name="LeVine R."/>
            <person name="Lipovsky A."/>
            <person name="Liu X."/>
            <person name="Liu J."/>
            <person name="Liu S."/>
            <person name="Lokyitsang T."/>
            <person name="Lokyitsang Y."/>
            <person name="Lubonja R."/>
            <person name="Lui A."/>
            <person name="MacDonald P."/>
            <person name="Magnisalis V."/>
            <person name="Maru K."/>
            <person name="Matthews C."/>
            <person name="McCusker W."/>
            <person name="McDonough S."/>
            <person name="Mehta T."/>
            <person name="Meldrim J."/>
            <person name="Meneus L."/>
            <person name="Mihai O."/>
            <person name="Mihalev A."/>
            <person name="Mihova T."/>
            <person name="Mittelman R."/>
            <person name="Mlenga V."/>
            <person name="Montmayeur A."/>
            <person name="Mulrain L."/>
            <person name="Navidi A."/>
            <person name="Naylor J."/>
            <person name="Negash T."/>
            <person name="Nguyen T."/>
            <person name="Nguyen N."/>
            <person name="Nicol R."/>
            <person name="Norbu C."/>
            <person name="Norbu N."/>
            <person name="Novod N."/>
            <person name="O'Neill B."/>
            <person name="Osman S."/>
            <person name="Markiewicz E."/>
            <person name="Oyono O.L."/>
            <person name="Patti C."/>
            <person name="Phunkhang P."/>
            <person name="Pierre F."/>
            <person name="Priest M."/>
            <person name="Raghuraman S."/>
            <person name="Rege F."/>
            <person name="Reyes R."/>
            <person name="Rise C."/>
            <person name="Rogov P."/>
            <person name="Ross K."/>
            <person name="Ryan E."/>
            <person name="Settipalli S."/>
            <person name="Shea T."/>
            <person name="Sherpa N."/>
            <person name="Shi L."/>
            <person name="Shih D."/>
            <person name="Sparrow T."/>
            <person name="Spaulding J."/>
            <person name="Stalker J."/>
            <person name="Stange-Thomann N."/>
            <person name="Stavropoulos S."/>
            <person name="Stone C."/>
            <person name="Strader C."/>
            <person name="Tesfaye S."/>
            <person name="Thomson T."/>
            <person name="Thoulutsang Y."/>
            <person name="Thoulutsang D."/>
            <person name="Topham K."/>
            <person name="Topping I."/>
            <person name="Tsamla T."/>
            <person name="Vassiliev H."/>
            <person name="Vo A."/>
            <person name="Wangchuk T."/>
            <person name="Wangdi T."/>
            <person name="Weiand M."/>
            <person name="Wilkinson J."/>
            <person name="Wilson A."/>
            <person name="Yadav S."/>
            <person name="Young G."/>
            <person name="Yu Q."/>
            <person name="Zembek L."/>
            <person name="Zhong D."/>
            <person name="Zimmer A."/>
            <person name="Zwirko Z."/>
            <person name="Jaffe D.B."/>
            <person name="Alvarez P."/>
            <person name="Brockman W."/>
            <person name="Butler J."/>
            <person name="Chin C."/>
            <person name="Gnerre S."/>
            <person name="Grabherr M."/>
            <person name="Kleber M."/>
            <person name="Mauceli E."/>
            <person name="MacCallum I."/>
        </authorList>
    </citation>
    <scope>NUCLEOTIDE SEQUENCE [LARGE SCALE GENOMIC DNA]</scope>
    <source>
        <strain evidence="5">Tucson 15010-1051.87</strain>
    </source>
</reference>
<keyword evidence="1 2" id="KW-0193">Cuticle</keyword>
<proteinExistence type="predicted"/>
<dbReference type="InterPro" id="IPR051217">
    <property type="entry name" value="Insect_Cuticle_Struc_Prot"/>
</dbReference>
<dbReference type="PANTHER" id="PTHR12236:SF86">
    <property type="entry name" value="CCP84AC-RELATED"/>
    <property type="match status" value="1"/>
</dbReference>
<dbReference type="OrthoDB" id="6630425at2759"/>
<dbReference type="HOGENOM" id="CLU_974097_0_0_1"/>
<dbReference type="InterPro" id="IPR000618">
    <property type="entry name" value="Insect_cuticle"/>
</dbReference>
<sequence length="211" mass="22931">MRTVISNEINSLEQHASSSGEDYHNNYQTTHTNVQNSQATPNGYDYSAQLVDSDSKVLDAVTNAASGSTSLFPLPLPLLREQRQPEVFPPASYSFDYAVNDESTGDIKDHRETRDGYVVRGSYSLIDPDGYKRTVTYTADDVHGFNAVVNRVPYALKKLAVAAPALVLDERSPAAKVSNSVKSLETTSNSVSGDSYVNAANERQTNGGLYA</sequence>
<organism evidence="4 5">
    <name type="scientific">Drosophila virilis</name>
    <name type="common">Fruit fly</name>
    <dbReference type="NCBI Taxonomy" id="7244"/>
    <lineage>
        <taxon>Eukaryota</taxon>
        <taxon>Metazoa</taxon>
        <taxon>Ecdysozoa</taxon>
        <taxon>Arthropoda</taxon>
        <taxon>Hexapoda</taxon>
        <taxon>Insecta</taxon>
        <taxon>Pterygota</taxon>
        <taxon>Neoptera</taxon>
        <taxon>Endopterygota</taxon>
        <taxon>Diptera</taxon>
        <taxon>Brachycera</taxon>
        <taxon>Muscomorpha</taxon>
        <taxon>Ephydroidea</taxon>
        <taxon>Drosophilidae</taxon>
        <taxon>Drosophila</taxon>
    </lineage>
</organism>
<evidence type="ECO:0000256" key="1">
    <source>
        <dbReference type="ARBA" id="ARBA00022460"/>
    </source>
</evidence>
<evidence type="ECO:0000256" key="2">
    <source>
        <dbReference type="PROSITE-ProRule" id="PRU00497"/>
    </source>
</evidence>
<dbReference type="GO" id="GO:0042302">
    <property type="term" value="F:structural constituent of cuticle"/>
    <property type="evidence" value="ECO:0007669"/>
    <property type="project" value="UniProtKB-UniRule"/>
</dbReference>
<dbReference type="AlphaFoldDB" id="B4LUX7"/>
<protein>
    <submittedName>
        <fullName evidence="4">Uncharacterized protein</fullName>
    </submittedName>
</protein>
<feature type="region of interest" description="Disordered" evidence="3">
    <location>
        <begin position="177"/>
        <end position="211"/>
    </location>
</feature>
<feature type="compositionally biased region" description="Polar residues" evidence="3">
    <location>
        <begin position="177"/>
        <end position="195"/>
    </location>
</feature>
<keyword evidence="5" id="KW-1185">Reference proteome</keyword>
<evidence type="ECO:0000256" key="3">
    <source>
        <dbReference type="SAM" id="MobiDB-lite"/>
    </source>
</evidence>
<feature type="compositionally biased region" description="Polar residues" evidence="3">
    <location>
        <begin position="201"/>
        <end position="211"/>
    </location>
</feature>
<evidence type="ECO:0000313" key="4">
    <source>
        <dbReference type="EMBL" id="EDW63226.2"/>
    </source>
</evidence>
<dbReference type="GO" id="GO:0031012">
    <property type="term" value="C:extracellular matrix"/>
    <property type="evidence" value="ECO:0007669"/>
    <property type="project" value="TreeGrafter"/>
</dbReference>
<dbReference type="PRINTS" id="PR00947">
    <property type="entry name" value="CUTICLE"/>
</dbReference>
<gene>
    <name evidence="4" type="primary">Dvir\GJ14252</name>
    <name evidence="4" type="ORF">Dvir_GJ14252</name>
</gene>
<dbReference type="InParanoid" id="B4LUX7"/>
<dbReference type="GO" id="GO:0005615">
    <property type="term" value="C:extracellular space"/>
    <property type="evidence" value="ECO:0007669"/>
    <property type="project" value="TreeGrafter"/>
</dbReference>
<dbReference type="InterPro" id="IPR031311">
    <property type="entry name" value="CHIT_BIND_RR_consensus"/>
</dbReference>
<accession>B4LUX7</accession>
<dbReference type="FunCoup" id="B4LUX7">
    <property type="interactions" value="22"/>
</dbReference>
<dbReference type="Proteomes" id="UP000008792">
    <property type="component" value="Unassembled WGS sequence"/>
</dbReference>
<dbReference type="PROSITE" id="PS51155">
    <property type="entry name" value="CHIT_BIND_RR_2"/>
    <property type="match status" value="1"/>
</dbReference>
<dbReference type="PROSITE" id="PS00233">
    <property type="entry name" value="CHIT_BIND_RR_1"/>
    <property type="match status" value="1"/>
</dbReference>
<dbReference type="PANTHER" id="PTHR12236">
    <property type="entry name" value="STRUCTURAL CONTITUENT OF CUTICLE"/>
    <property type="match status" value="1"/>
</dbReference>
<dbReference type="Pfam" id="PF00379">
    <property type="entry name" value="Chitin_bind_4"/>
    <property type="match status" value="1"/>
</dbReference>
<evidence type="ECO:0000313" key="5">
    <source>
        <dbReference type="Proteomes" id="UP000008792"/>
    </source>
</evidence>
<dbReference type="eggNOG" id="ENOG502T6QZ">
    <property type="taxonomic scope" value="Eukaryota"/>
</dbReference>